<organism evidence="2 3">
    <name type="scientific">Methanothermus fervidus (strain ATCC 43054 / DSM 2088 / JCM 10308 / V24 S)</name>
    <dbReference type="NCBI Taxonomy" id="523846"/>
    <lineage>
        <taxon>Archaea</taxon>
        <taxon>Methanobacteriati</taxon>
        <taxon>Methanobacteriota</taxon>
        <taxon>Methanomada group</taxon>
        <taxon>Methanobacteria</taxon>
        <taxon>Methanobacteriales</taxon>
        <taxon>Methanothermaceae</taxon>
        <taxon>Methanothermus</taxon>
    </lineage>
</organism>
<dbReference type="Pfam" id="PF09889">
    <property type="entry name" value="DUF2116"/>
    <property type="match status" value="1"/>
</dbReference>
<dbReference type="Proteomes" id="UP000002315">
    <property type="component" value="Chromosome"/>
</dbReference>
<evidence type="ECO:0000313" key="3">
    <source>
        <dbReference type="Proteomes" id="UP000002315"/>
    </source>
</evidence>
<keyword evidence="1" id="KW-1133">Transmembrane helix</keyword>
<dbReference type="PIRSF" id="PIRSF004990">
    <property type="entry name" value="UCP004990"/>
    <property type="match status" value="1"/>
</dbReference>
<keyword evidence="3" id="KW-1185">Reference proteome</keyword>
<keyword evidence="1" id="KW-0472">Membrane</keyword>
<gene>
    <name evidence="2" type="ordered locus">Mfer_0913</name>
</gene>
<dbReference type="HOGENOM" id="CLU_202284_0_0_2"/>
<evidence type="ECO:0000313" key="2">
    <source>
        <dbReference type="EMBL" id="ADP77711.1"/>
    </source>
</evidence>
<proteinExistence type="predicted"/>
<reference evidence="2 3" key="1">
    <citation type="journal article" date="2010" name="Stand. Genomic Sci.">
        <title>Complete genome sequence of Methanothermus fervidus type strain (V24S).</title>
        <authorList>
            <person name="Anderson I."/>
            <person name="Djao O.D."/>
            <person name="Misra M."/>
            <person name="Chertkov O."/>
            <person name="Nolan M."/>
            <person name="Lucas S."/>
            <person name="Lapidus A."/>
            <person name="Del Rio T.G."/>
            <person name="Tice H."/>
            <person name="Cheng J.F."/>
            <person name="Tapia R."/>
            <person name="Han C."/>
            <person name="Goodwin L."/>
            <person name="Pitluck S."/>
            <person name="Liolios K."/>
            <person name="Ivanova N."/>
            <person name="Mavromatis K."/>
            <person name="Mikhailova N."/>
            <person name="Pati A."/>
            <person name="Brambilla E."/>
            <person name="Chen A."/>
            <person name="Palaniappan K."/>
            <person name="Land M."/>
            <person name="Hauser L."/>
            <person name="Chang Y.J."/>
            <person name="Jeffries C.D."/>
            <person name="Sikorski J."/>
            <person name="Spring S."/>
            <person name="Rohde M."/>
            <person name="Eichinger K."/>
            <person name="Huber H."/>
            <person name="Wirth R."/>
            <person name="Goker M."/>
            <person name="Detter J.C."/>
            <person name="Woyke T."/>
            <person name="Bristow J."/>
            <person name="Eisen J.A."/>
            <person name="Markowitz V."/>
            <person name="Hugenholtz P."/>
            <person name="Klenk H.P."/>
            <person name="Kyrpides N.C."/>
        </authorList>
    </citation>
    <scope>NUCLEOTIDE SEQUENCE [LARGE SCALE GENOMIC DNA]</scope>
    <source>
        <strain evidence="3">ATCC 43054 / DSM 2088 / JCM 10308 / V24 S</strain>
    </source>
</reference>
<dbReference type="InterPro" id="IPR019216">
    <property type="entry name" value="DUF2116_treble_clef"/>
</dbReference>
<dbReference type="AlphaFoldDB" id="E3GZH9"/>
<accession>E3GZH9</accession>
<dbReference type="OrthoDB" id="53264at2157"/>
<name>E3GZH9_METFV</name>
<sequence length="63" mass="7450">MVEPHKHCPVCGKPIPLDKRTCSPECERILIENHERIKKTRMVMYLALLAFIAVWIYMMLSKH</sequence>
<dbReference type="STRING" id="523846.Mfer_0913"/>
<feature type="transmembrane region" description="Helical" evidence="1">
    <location>
        <begin position="42"/>
        <end position="60"/>
    </location>
</feature>
<keyword evidence="1" id="KW-0812">Transmembrane</keyword>
<dbReference type="KEGG" id="mfv:Mfer_0913"/>
<evidence type="ECO:0008006" key="4">
    <source>
        <dbReference type="Google" id="ProtNLM"/>
    </source>
</evidence>
<evidence type="ECO:0000256" key="1">
    <source>
        <dbReference type="SAM" id="Phobius"/>
    </source>
</evidence>
<protein>
    <recommendedName>
        <fullName evidence="4">DUF2116 family Zn-ribbon domain-containing protein</fullName>
    </recommendedName>
</protein>
<dbReference type="EMBL" id="CP002278">
    <property type="protein sequence ID" value="ADP77711.1"/>
    <property type="molecule type" value="Genomic_DNA"/>
</dbReference>